<dbReference type="InterPro" id="IPR050418">
    <property type="entry name" value="D-iso_2-hydroxyacid_DH_PdxB"/>
</dbReference>
<accession>A0A1H6YVH4</accession>
<dbReference type="Proteomes" id="UP000199662">
    <property type="component" value="Unassembled WGS sequence"/>
</dbReference>
<evidence type="ECO:0000256" key="4">
    <source>
        <dbReference type="RuleBase" id="RU003719"/>
    </source>
</evidence>
<dbReference type="STRING" id="84035.SAMN05660742_10814"/>
<dbReference type="Pfam" id="PF00389">
    <property type="entry name" value="2-Hacid_dh"/>
    <property type="match status" value="1"/>
</dbReference>
<dbReference type="RefSeq" id="WP_091831073.1">
    <property type="nucleotide sequence ID" value="NZ_FNZK01000008.1"/>
</dbReference>
<dbReference type="EMBL" id="FNZK01000008">
    <property type="protein sequence ID" value="SEJ45258.1"/>
    <property type="molecule type" value="Genomic_DNA"/>
</dbReference>
<keyword evidence="8" id="KW-1185">Reference proteome</keyword>
<dbReference type="InterPro" id="IPR036291">
    <property type="entry name" value="NAD(P)-bd_dom_sf"/>
</dbReference>
<keyword evidence="3" id="KW-0520">NAD</keyword>
<dbReference type="InterPro" id="IPR029753">
    <property type="entry name" value="D-isomer_DH_CS"/>
</dbReference>
<dbReference type="SUPFAM" id="SSF51735">
    <property type="entry name" value="NAD(P)-binding Rossmann-fold domains"/>
    <property type="match status" value="1"/>
</dbReference>
<dbReference type="GO" id="GO:0016616">
    <property type="term" value="F:oxidoreductase activity, acting on the CH-OH group of donors, NAD or NADP as acceptor"/>
    <property type="evidence" value="ECO:0007669"/>
    <property type="project" value="InterPro"/>
</dbReference>
<dbReference type="PANTHER" id="PTHR43761:SF1">
    <property type="entry name" value="D-ISOMER SPECIFIC 2-HYDROXYACID DEHYDROGENASE CATALYTIC DOMAIN-CONTAINING PROTEIN-RELATED"/>
    <property type="match status" value="1"/>
</dbReference>
<evidence type="ECO:0000256" key="2">
    <source>
        <dbReference type="ARBA" id="ARBA00023002"/>
    </source>
</evidence>
<feature type="domain" description="D-isomer specific 2-hydroxyacid dehydrogenase NAD-binding" evidence="6">
    <location>
        <begin position="112"/>
        <end position="292"/>
    </location>
</feature>
<evidence type="ECO:0000256" key="1">
    <source>
        <dbReference type="ARBA" id="ARBA00005854"/>
    </source>
</evidence>
<feature type="domain" description="D-isomer specific 2-hydroxyacid dehydrogenase catalytic" evidence="5">
    <location>
        <begin position="31"/>
        <end position="322"/>
    </location>
</feature>
<evidence type="ECO:0000313" key="7">
    <source>
        <dbReference type="EMBL" id="SEJ45258.1"/>
    </source>
</evidence>
<dbReference type="AlphaFoldDB" id="A0A1H6YVH4"/>
<dbReference type="PANTHER" id="PTHR43761">
    <property type="entry name" value="D-ISOMER SPECIFIC 2-HYDROXYACID DEHYDROGENASE FAMILY PROTEIN (AFU_ORTHOLOGUE AFUA_1G13630)"/>
    <property type="match status" value="1"/>
</dbReference>
<name>A0A1H6YVH4_9FIRM</name>
<dbReference type="Pfam" id="PF02826">
    <property type="entry name" value="2-Hacid_dh_C"/>
    <property type="match status" value="1"/>
</dbReference>
<keyword evidence="2 4" id="KW-0560">Oxidoreductase</keyword>
<evidence type="ECO:0000259" key="5">
    <source>
        <dbReference type="Pfam" id="PF00389"/>
    </source>
</evidence>
<evidence type="ECO:0000313" key="8">
    <source>
        <dbReference type="Proteomes" id="UP000199662"/>
    </source>
</evidence>
<dbReference type="PROSITE" id="PS00065">
    <property type="entry name" value="D_2_HYDROXYACID_DH_1"/>
    <property type="match status" value="1"/>
</dbReference>
<dbReference type="GO" id="GO:0051287">
    <property type="term" value="F:NAD binding"/>
    <property type="evidence" value="ECO:0007669"/>
    <property type="project" value="InterPro"/>
</dbReference>
<dbReference type="InterPro" id="IPR006139">
    <property type="entry name" value="D-isomer_2_OHA_DH_cat_dom"/>
</dbReference>
<dbReference type="CDD" id="cd12162">
    <property type="entry name" value="2-Hacid_dh_4"/>
    <property type="match status" value="1"/>
</dbReference>
<dbReference type="SUPFAM" id="SSF52283">
    <property type="entry name" value="Formate/glycerate dehydrogenase catalytic domain-like"/>
    <property type="match status" value="1"/>
</dbReference>
<dbReference type="PROSITE" id="PS00671">
    <property type="entry name" value="D_2_HYDROXYACID_DH_3"/>
    <property type="match status" value="1"/>
</dbReference>
<dbReference type="InterPro" id="IPR006140">
    <property type="entry name" value="D-isomer_DH_NAD-bd"/>
</dbReference>
<protein>
    <submittedName>
        <fullName evidence="7">Glycerate dehydrogenase</fullName>
    </submittedName>
</protein>
<proteinExistence type="inferred from homology"/>
<gene>
    <name evidence="7" type="ORF">SAMN05660742_10814</name>
</gene>
<dbReference type="FunFam" id="3.40.50.720:FF:000203">
    <property type="entry name" value="D-3-phosphoglycerate dehydrogenase (SerA)"/>
    <property type="match status" value="1"/>
</dbReference>
<dbReference type="Gene3D" id="3.40.50.720">
    <property type="entry name" value="NAD(P)-binding Rossmann-like Domain"/>
    <property type="match status" value="2"/>
</dbReference>
<reference evidence="8" key="1">
    <citation type="submission" date="2016-10" db="EMBL/GenBank/DDBJ databases">
        <authorList>
            <person name="Varghese N."/>
            <person name="Submissions S."/>
        </authorList>
    </citation>
    <scope>NUCLEOTIDE SEQUENCE [LARGE SCALE GENOMIC DNA]</scope>
    <source>
        <strain evidence="8">DSM 2179</strain>
    </source>
</reference>
<sequence>MKAVVLDGYSLNPGDLSWKALEDICETVIYDRTCYDTANLELITQRIGDAEIVYTNKTPLPQAVINAAPKLKFIGVLATGYNVVDIAAAQKRKITVTNIPTYGTDSVAQMAIALLLEMCHHIGEHNRSVQTGEWEHNADWCFWNYPLIELAGKTIGIIGFGRIGQTVGRIAQSLGMKVLAFDKYKMLELESDTLKYAALDEIFAAADVISLHCPLFKETEGMINTININKMKHGVMIINNSRGGLIVEQDLAQALENDQVAGAALDVVSTEPIRHDNPLLGAKNCIITPHISWAPKESRQRLLNIAIDNLRHFIDEKPINVVS</sequence>
<dbReference type="PROSITE" id="PS00670">
    <property type="entry name" value="D_2_HYDROXYACID_DH_2"/>
    <property type="match status" value="1"/>
</dbReference>
<organism evidence="7 8">
    <name type="scientific">Propionispira arboris</name>
    <dbReference type="NCBI Taxonomy" id="84035"/>
    <lineage>
        <taxon>Bacteria</taxon>
        <taxon>Bacillati</taxon>
        <taxon>Bacillota</taxon>
        <taxon>Negativicutes</taxon>
        <taxon>Selenomonadales</taxon>
        <taxon>Selenomonadaceae</taxon>
        <taxon>Propionispira</taxon>
    </lineage>
</organism>
<evidence type="ECO:0000256" key="3">
    <source>
        <dbReference type="ARBA" id="ARBA00023027"/>
    </source>
</evidence>
<dbReference type="InterPro" id="IPR029752">
    <property type="entry name" value="D-isomer_DH_CS1"/>
</dbReference>
<evidence type="ECO:0000259" key="6">
    <source>
        <dbReference type="Pfam" id="PF02826"/>
    </source>
</evidence>
<comment type="similarity">
    <text evidence="1 4">Belongs to the D-isomer specific 2-hydroxyacid dehydrogenase family.</text>
</comment>